<evidence type="ECO:0000259" key="5">
    <source>
        <dbReference type="PROSITE" id="PS50206"/>
    </source>
</evidence>
<keyword evidence="6" id="KW-0808">Transferase</keyword>
<dbReference type="RefSeq" id="WP_151168354.1">
    <property type="nucleotide sequence ID" value="NZ_WACR01000007.1"/>
</dbReference>
<dbReference type="NCBIfam" id="NF001133">
    <property type="entry name" value="PRK00142.1-1"/>
    <property type="match status" value="1"/>
</dbReference>
<evidence type="ECO:0000256" key="1">
    <source>
        <dbReference type="ARBA" id="ARBA00022694"/>
    </source>
</evidence>
<dbReference type="InterPro" id="IPR036873">
    <property type="entry name" value="Rhodanese-like_dom_sf"/>
</dbReference>
<dbReference type="InterPro" id="IPR040503">
    <property type="entry name" value="TRHO_N"/>
</dbReference>
<feature type="domain" description="Rhodanese" evidence="5">
    <location>
        <begin position="144"/>
        <end position="238"/>
    </location>
</feature>
<dbReference type="HAMAP" id="MF_00469">
    <property type="entry name" value="TrhO"/>
    <property type="match status" value="1"/>
</dbReference>
<evidence type="ECO:0000256" key="2">
    <source>
        <dbReference type="ARBA" id="ARBA00023002"/>
    </source>
</evidence>
<accession>A0A6N6M5Y9</accession>
<gene>
    <name evidence="4" type="primary">trhO</name>
    <name evidence="6" type="ORF">F3059_08880</name>
</gene>
<comment type="catalytic activity">
    <reaction evidence="4">
        <text>uridine(34) in tRNA + AH2 + O2 = 5-hydroxyuridine(34) in tRNA + A + H2O</text>
        <dbReference type="Rhea" id="RHEA:64224"/>
        <dbReference type="Rhea" id="RHEA-COMP:11727"/>
        <dbReference type="Rhea" id="RHEA-COMP:13381"/>
        <dbReference type="ChEBI" id="CHEBI:13193"/>
        <dbReference type="ChEBI" id="CHEBI:15377"/>
        <dbReference type="ChEBI" id="CHEBI:15379"/>
        <dbReference type="ChEBI" id="CHEBI:17499"/>
        <dbReference type="ChEBI" id="CHEBI:65315"/>
        <dbReference type="ChEBI" id="CHEBI:136877"/>
    </reaction>
</comment>
<keyword evidence="1 4" id="KW-0819">tRNA processing</keyword>
<name>A0A6N6M5Y9_9FLAO</name>
<proteinExistence type="inferred from homology"/>
<comment type="function">
    <text evidence="3">Catalyzes oxygen-dependent 5-hydroxyuridine (ho5U) modification at position 34 in tRNAs, the first step in 5-carboxymethoxyuridine (cmo5U) biosynthesis. May be part of an alternate pathway, which is able to bypass cmo5U biogenesis in a subset of tRNAs under aerobic conditions.</text>
</comment>
<dbReference type="InterPro" id="IPR020936">
    <property type="entry name" value="TrhO"/>
</dbReference>
<dbReference type="Gene3D" id="3.40.250.10">
    <property type="entry name" value="Rhodanese-like domain"/>
    <property type="match status" value="1"/>
</dbReference>
<dbReference type="AlphaFoldDB" id="A0A6N6M5Y9"/>
<dbReference type="InterPro" id="IPR022111">
    <property type="entry name" value="Rhodanese_C"/>
</dbReference>
<keyword evidence="2 4" id="KW-0560">Oxidoreductase</keyword>
<dbReference type="Pfam" id="PF00581">
    <property type="entry name" value="Rhodanese"/>
    <property type="match status" value="1"/>
</dbReference>
<comment type="caution">
    <text evidence="6">The sequence shown here is derived from an EMBL/GenBank/DDBJ whole genome shotgun (WGS) entry which is preliminary data.</text>
</comment>
<dbReference type="SMART" id="SM00450">
    <property type="entry name" value="RHOD"/>
    <property type="match status" value="1"/>
</dbReference>
<dbReference type="Proteomes" id="UP000435357">
    <property type="component" value="Unassembled WGS sequence"/>
</dbReference>
<reference evidence="6 7" key="1">
    <citation type="submission" date="2019-09" db="EMBL/GenBank/DDBJ databases">
        <title>Genomes of Cryomorphaceae.</title>
        <authorList>
            <person name="Bowman J.P."/>
        </authorList>
    </citation>
    <scope>NUCLEOTIDE SEQUENCE [LARGE SCALE GENOMIC DNA]</scope>
    <source>
        <strain evidence="6 7">KCTC 52047</strain>
    </source>
</reference>
<dbReference type="Gene3D" id="3.30.70.100">
    <property type="match status" value="1"/>
</dbReference>
<evidence type="ECO:0000256" key="4">
    <source>
        <dbReference type="HAMAP-Rule" id="MF_00469"/>
    </source>
</evidence>
<keyword evidence="7" id="KW-1185">Reference proteome</keyword>
<dbReference type="PANTHER" id="PTHR43846">
    <property type="entry name" value="UPF0176 PROTEIN YCEA"/>
    <property type="match status" value="1"/>
</dbReference>
<dbReference type="Pfam" id="PF17773">
    <property type="entry name" value="UPF0176_N"/>
    <property type="match status" value="1"/>
</dbReference>
<dbReference type="EC" id="1.14.-.-" evidence="4"/>
<dbReference type="Pfam" id="PF12368">
    <property type="entry name" value="Rhodanese_C"/>
    <property type="match status" value="1"/>
</dbReference>
<dbReference type="GO" id="GO:0016740">
    <property type="term" value="F:transferase activity"/>
    <property type="evidence" value="ECO:0007669"/>
    <property type="project" value="UniProtKB-KW"/>
</dbReference>
<sequence length="361" mass="42224">MQLYNKVDKKVLKERLMQEDFKRVTLSFYRYIIIDNPEELRDELFLEWSDLNCFGRIYLAKEGINAQMSVPEHNWEEFKEKLYARKEFKDIPFKVAVEDDGKSFYKLIIKVRKNIVADGLKPEDYDVTNIGKHLSAKEWNEAMDNEDTVVIDMRNHYESEVGHFKGAVTPDCDTFREELPMVLKELEDKKDKKVLLYCTGGIRCEKASAYLKHHGYNDVNQLLGGIIDYKRQIDAEGLDNKFIGKNFVFDERLGERISNEVIAHCHQCGKPCDTHTNCKNDDCHLLFIQCEECAEKYDGCCSKTCSDIIKLPVEEQRKLRKNQNKTGEQRNVYKKGRLRPHLDEFVQNGEIIESPLKQKES</sequence>
<dbReference type="GO" id="GO:0016705">
    <property type="term" value="F:oxidoreductase activity, acting on paired donors, with incorporation or reduction of molecular oxygen"/>
    <property type="evidence" value="ECO:0007669"/>
    <property type="project" value="UniProtKB-UniRule"/>
</dbReference>
<dbReference type="InterPro" id="IPR001763">
    <property type="entry name" value="Rhodanese-like_dom"/>
</dbReference>
<evidence type="ECO:0000313" key="7">
    <source>
        <dbReference type="Proteomes" id="UP000435357"/>
    </source>
</evidence>
<organism evidence="6 7">
    <name type="scientific">Salibacter halophilus</name>
    <dbReference type="NCBI Taxonomy" id="1803916"/>
    <lineage>
        <taxon>Bacteria</taxon>
        <taxon>Pseudomonadati</taxon>
        <taxon>Bacteroidota</taxon>
        <taxon>Flavobacteriia</taxon>
        <taxon>Flavobacteriales</taxon>
        <taxon>Salibacteraceae</taxon>
        <taxon>Salibacter</taxon>
    </lineage>
</organism>
<evidence type="ECO:0000313" key="6">
    <source>
        <dbReference type="EMBL" id="KAB1063672.1"/>
    </source>
</evidence>
<evidence type="ECO:0000256" key="3">
    <source>
        <dbReference type="ARBA" id="ARBA00045625"/>
    </source>
</evidence>
<comment type="similarity">
    <text evidence="4">Belongs to the TrhO family.</text>
</comment>
<dbReference type="GO" id="GO:0006400">
    <property type="term" value="P:tRNA modification"/>
    <property type="evidence" value="ECO:0007669"/>
    <property type="project" value="UniProtKB-UniRule"/>
</dbReference>
<dbReference type="SUPFAM" id="SSF52821">
    <property type="entry name" value="Rhodanese/Cell cycle control phosphatase"/>
    <property type="match status" value="1"/>
</dbReference>
<dbReference type="CDD" id="cd01518">
    <property type="entry name" value="RHOD_YceA"/>
    <property type="match status" value="1"/>
</dbReference>
<protein>
    <recommendedName>
        <fullName evidence="4">tRNA uridine(34) hydroxylase</fullName>
        <ecNumber evidence="4">1.14.-.-</ecNumber>
    </recommendedName>
    <alternativeName>
        <fullName evidence="4">tRNA hydroxylation protein O</fullName>
    </alternativeName>
</protein>
<dbReference type="OrthoDB" id="9778326at2"/>
<dbReference type="PROSITE" id="PS50206">
    <property type="entry name" value="RHODANESE_3"/>
    <property type="match status" value="1"/>
</dbReference>
<dbReference type="PANTHER" id="PTHR43846:SF1">
    <property type="entry name" value="TRNA URIDINE(34) HYDROXYLASE"/>
    <property type="match status" value="1"/>
</dbReference>
<dbReference type="NCBIfam" id="NF001135">
    <property type="entry name" value="PRK00142.1-3"/>
    <property type="match status" value="1"/>
</dbReference>
<dbReference type="EMBL" id="WACR01000007">
    <property type="protein sequence ID" value="KAB1063672.1"/>
    <property type="molecule type" value="Genomic_DNA"/>
</dbReference>